<dbReference type="EMBL" id="CAJZBQ010000044">
    <property type="protein sequence ID" value="CAG9327925.1"/>
    <property type="molecule type" value="Genomic_DNA"/>
</dbReference>
<dbReference type="AlphaFoldDB" id="A0AAU9JM12"/>
<dbReference type="SUPFAM" id="SSF52540">
    <property type="entry name" value="P-loop containing nucleoside triphosphate hydrolases"/>
    <property type="match status" value="1"/>
</dbReference>
<dbReference type="PANTHER" id="PTHR47981">
    <property type="entry name" value="RAB FAMILY"/>
    <property type="match status" value="1"/>
</dbReference>
<dbReference type="GO" id="GO:0005829">
    <property type="term" value="C:cytosol"/>
    <property type="evidence" value="ECO:0007669"/>
    <property type="project" value="GOC"/>
</dbReference>
<dbReference type="PANTHER" id="PTHR47981:SF1">
    <property type="entry name" value="RE17845P"/>
    <property type="match status" value="1"/>
</dbReference>
<dbReference type="GO" id="GO:0005764">
    <property type="term" value="C:lysosome"/>
    <property type="evidence" value="ECO:0007669"/>
    <property type="project" value="TreeGrafter"/>
</dbReference>
<evidence type="ECO:0000256" key="1">
    <source>
        <dbReference type="ARBA" id="ARBA00006270"/>
    </source>
</evidence>
<evidence type="ECO:0000256" key="3">
    <source>
        <dbReference type="ARBA" id="ARBA00023134"/>
    </source>
</evidence>
<dbReference type="GO" id="GO:0005770">
    <property type="term" value="C:late endosome"/>
    <property type="evidence" value="ECO:0007669"/>
    <property type="project" value="TreeGrafter"/>
</dbReference>
<keyword evidence="2" id="KW-0547">Nucleotide-binding</keyword>
<proteinExistence type="inferred from homology"/>
<reference evidence="4" key="1">
    <citation type="submission" date="2021-09" db="EMBL/GenBank/DDBJ databases">
        <authorList>
            <consortium name="AG Swart"/>
            <person name="Singh M."/>
            <person name="Singh A."/>
            <person name="Seah K."/>
            <person name="Emmerich C."/>
        </authorList>
    </citation>
    <scope>NUCLEOTIDE SEQUENCE</scope>
    <source>
        <strain evidence="4">ATCC30299</strain>
    </source>
</reference>
<dbReference type="SMART" id="SM00173">
    <property type="entry name" value="RAS"/>
    <property type="match status" value="1"/>
</dbReference>
<dbReference type="GO" id="GO:0003924">
    <property type="term" value="F:GTPase activity"/>
    <property type="evidence" value="ECO:0007669"/>
    <property type="project" value="InterPro"/>
</dbReference>
<evidence type="ECO:0000256" key="2">
    <source>
        <dbReference type="ARBA" id="ARBA00022741"/>
    </source>
</evidence>
<organism evidence="4 5">
    <name type="scientific">Blepharisma stoltei</name>
    <dbReference type="NCBI Taxonomy" id="1481888"/>
    <lineage>
        <taxon>Eukaryota</taxon>
        <taxon>Sar</taxon>
        <taxon>Alveolata</taxon>
        <taxon>Ciliophora</taxon>
        <taxon>Postciliodesmatophora</taxon>
        <taxon>Heterotrichea</taxon>
        <taxon>Heterotrichida</taxon>
        <taxon>Blepharismidae</taxon>
        <taxon>Blepharisma</taxon>
    </lineage>
</organism>
<dbReference type="PROSITE" id="PS51419">
    <property type="entry name" value="RAB"/>
    <property type="match status" value="1"/>
</dbReference>
<evidence type="ECO:0000313" key="4">
    <source>
        <dbReference type="EMBL" id="CAG9327925.1"/>
    </source>
</evidence>
<dbReference type="GO" id="GO:0042147">
    <property type="term" value="P:retrograde transport, endosome to Golgi"/>
    <property type="evidence" value="ECO:0007669"/>
    <property type="project" value="TreeGrafter"/>
</dbReference>
<dbReference type="GO" id="GO:0005525">
    <property type="term" value="F:GTP binding"/>
    <property type="evidence" value="ECO:0007669"/>
    <property type="project" value="UniProtKB-KW"/>
</dbReference>
<name>A0AAU9JM12_9CILI</name>
<evidence type="ECO:0000313" key="5">
    <source>
        <dbReference type="Proteomes" id="UP001162131"/>
    </source>
</evidence>
<dbReference type="InterPro" id="IPR027417">
    <property type="entry name" value="P-loop_NTPase"/>
</dbReference>
<dbReference type="Pfam" id="PF00071">
    <property type="entry name" value="Ras"/>
    <property type="match status" value="1"/>
</dbReference>
<keyword evidence="5" id="KW-1185">Reference proteome</keyword>
<dbReference type="PROSITE" id="PS51421">
    <property type="entry name" value="RAS"/>
    <property type="match status" value="1"/>
</dbReference>
<comment type="similarity">
    <text evidence="1">Belongs to the small GTPase superfamily. Rab family.</text>
</comment>
<dbReference type="Gene3D" id="3.40.50.300">
    <property type="entry name" value="P-loop containing nucleotide triphosphate hydrolases"/>
    <property type="match status" value="1"/>
</dbReference>
<dbReference type="GO" id="GO:0045335">
    <property type="term" value="C:phagocytic vesicle"/>
    <property type="evidence" value="ECO:0007669"/>
    <property type="project" value="TreeGrafter"/>
</dbReference>
<sequence length="138" mass="16245">MENKEIIIRFIAVGIRSFICMPPYFFHSSDCYILVFDIASRESFDHLEEIKKRLLAYLNIEPNEDFPFVVIGNKTNMVREVPYEMAKEWCRKSGNISVFESSANDYINIATAFEMAAKKGEEWHIKKWFENCIKKSKN</sequence>
<protein>
    <submittedName>
        <fullName evidence="4">Uncharacterized protein</fullName>
    </submittedName>
</protein>
<comment type="caution">
    <text evidence="4">The sequence shown here is derived from an EMBL/GenBank/DDBJ whole genome shotgun (WGS) entry which is preliminary data.</text>
</comment>
<gene>
    <name evidence="4" type="ORF">BSTOLATCC_MIC44545</name>
</gene>
<keyword evidence="3" id="KW-0342">GTP-binding</keyword>
<dbReference type="SMART" id="SM00175">
    <property type="entry name" value="RAB"/>
    <property type="match status" value="1"/>
</dbReference>
<dbReference type="InterPro" id="IPR001806">
    <property type="entry name" value="Small_GTPase"/>
</dbReference>
<dbReference type="Proteomes" id="UP001162131">
    <property type="component" value="Unassembled WGS sequence"/>
</dbReference>
<accession>A0AAU9JM12</accession>